<dbReference type="KEGG" id="euz:DVS28_a0736"/>
<dbReference type="Proteomes" id="UP000264006">
    <property type="component" value="Chromosome"/>
</dbReference>
<dbReference type="Pfam" id="PF03576">
    <property type="entry name" value="Peptidase_S58"/>
    <property type="match status" value="1"/>
</dbReference>
<keyword evidence="3" id="KW-1185">Reference proteome</keyword>
<dbReference type="PANTHER" id="PTHR36512">
    <property type="entry name" value="D-AMINOPEPTIDASE"/>
    <property type="match status" value="1"/>
</dbReference>
<comment type="similarity">
    <text evidence="1">Belongs to the peptidase S58 family.</text>
</comment>
<dbReference type="Gene3D" id="3.60.70.12">
    <property type="entry name" value="L-amino peptidase D-ALA esterase/amidase"/>
    <property type="match status" value="1"/>
</dbReference>
<sequence>MALGLPDVAVGSWTHPDGHTGCTVVLPPKGSMGACAVRGGAPGTREAAALGPGGQGTECHAVFLSGGSAFGLAVGDGVARWSEAHGRGYDRFVTPVPVVAGAIVFDLHRRGADRPDADSGWAACEAARFADPEQGRVGVGAGCTVAKSSGFQHIRPGGQGWAVVRGGGVTVGALMAVNALGNVLAEDGSFLAGPERGSPKDVDGYPFTDLAPPPRANTVIGCLVTDAAMTKGQASRAADLAHNGIARTIEPAHTAFDGDALFLLTTQAREVPNASDLVATLAARAVAEAIRSAVRAAAGQPLAVPDDVLAAMQAAQKDDR</sequence>
<dbReference type="InterPro" id="IPR016117">
    <property type="entry name" value="ArgJ-like_dom_sf"/>
</dbReference>
<organism evidence="2 3">
    <name type="scientific">Euzebya pacifica</name>
    <dbReference type="NCBI Taxonomy" id="1608957"/>
    <lineage>
        <taxon>Bacteria</taxon>
        <taxon>Bacillati</taxon>
        <taxon>Actinomycetota</taxon>
        <taxon>Nitriliruptoria</taxon>
        <taxon>Euzebyales</taxon>
    </lineage>
</organism>
<dbReference type="EMBL" id="CP031165">
    <property type="protein sequence ID" value="AXV05437.1"/>
    <property type="molecule type" value="Genomic_DNA"/>
</dbReference>
<evidence type="ECO:0000313" key="2">
    <source>
        <dbReference type="EMBL" id="AXV05437.1"/>
    </source>
</evidence>
<name>A0A346XT90_9ACTN</name>
<accession>A0A346XT90</accession>
<keyword evidence="2" id="KW-0378">Hydrolase</keyword>
<protein>
    <submittedName>
        <fullName evidence="2">Endo-type 6-aminohexanoate oligomer hydrolase</fullName>
    </submittedName>
</protein>
<gene>
    <name evidence="2" type="ORF">DVS28_a0736</name>
</gene>
<dbReference type="AlphaFoldDB" id="A0A346XT90"/>
<dbReference type="GO" id="GO:0004177">
    <property type="term" value="F:aminopeptidase activity"/>
    <property type="evidence" value="ECO:0007669"/>
    <property type="project" value="TreeGrafter"/>
</dbReference>
<dbReference type="RefSeq" id="WP_114590249.1">
    <property type="nucleotide sequence ID" value="NZ_CAXIBR010000004.1"/>
</dbReference>
<dbReference type="PANTHER" id="PTHR36512:SF3">
    <property type="entry name" value="BLR5678 PROTEIN"/>
    <property type="match status" value="1"/>
</dbReference>
<dbReference type="OrthoDB" id="9808347at2"/>
<dbReference type="CDD" id="cd02252">
    <property type="entry name" value="nylC_like"/>
    <property type="match status" value="1"/>
</dbReference>
<evidence type="ECO:0000313" key="3">
    <source>
        <dbReference type="Proteomes" id="UP000264006"/>
    </source>
</evidence>
<dbReference type="SUPFAM" id="SSF56266">
    <property type="entry name" value="DmpA/ArgJ-like"/>
    <property type="match status" value="1"/>
</dbReference>
<evidence type="ECO:0000256" key="1">
    <source>
        <dbReference type="ARBA" id="ARBA00007068"/>
    </source>
</evidence>
<proteinExistence type="inferred from homology"/>
<reference evidence="2 3" key="1">
    <citation type="submission" date="2018-09" db="EMBL/GenBank/DDBJ databases">
        <title>Complete genome sequence of Euzebya sp. DY32-46 isolated from seawater of Pacific Ocean.</title>
        <authorList>
            <person name="Xu L."/>
            <person name="Wu Y.-H."/>
            <person name="Xu X.-W."/>
        </authorList>
    </citation>
    <scope>NUCLEOTIDE SEQUENCE [LARGE SCALE GENOMIC DNA]</scope>
    <source>
        <strain evidence="2 3">DY32-46</strain>
    </source>
</reference>
<dbReference type="InterPro" id="IPR005321">
    <property type="entry name" value="Peptidase_S58_DmpA"/>
</dbReference>